<dbReference type="EMBL" id="JBJQND010000004">
    <property type="protein sequence ID" value="KAL3880619.1"/>
    <property type="molecule type" value="Genomic_DNA"/>
</dbReference>
<dbReference type="Gene3D" id="2.60.40.60">
    <property type="entry name" value="Cadherins"/>
    <property type="match status" value="7"/>
</dbReference>
<dbReference type="PRINTS" id="PR00205">
    <property type="entry name" value="CADHERIN"/>
</dbReference>
<evidence type="ECO:0000256" key="6">
    <source>
        <dbReference type="ARBA" id="ARBA00022837"/>
    </source>
</evidence>
<keyword evidence="2" id="KW-1003">Cell membrane</keyword>
<feature type="domain" description="Cadherin" evidence="16">
    <location>
        <begin position="136"/>
        <end position="244"/>
    </location>
</feature>
<evidence type="ECO:0000256" key="10">
    <source>
        <dbReference type="ARBA" id="ARBA00023180"/>
    </source>
</evidence>
<evidence type="ECO:0000256" key="15">
    <source>
        <dbReference type="SAM" id="SignalP"/>
    </source>
</evidence>
<evidence type="ECO:0000256" key="2">
    <source>
        <dbReference type="ARBA" id="ARBA00022475"/>
    </source>
</evidence>
<dbReference type="InterPro" id="IPR015919">
    <property type="entry name" value="Cadherin-like_sf"/>
</dbReference>
<evidence type="ECO:0000256" key="4">
    <source>
        <dbReference type="ARBA" id="ARBA00022729"/>
    </source>
</evidence>
<sequence length="1001" mass="112062">MESIWLWMVSFLTVCGLCWGEDVVYHIPEEQPNNTYIGNLANDSNLRSVVSEADLNSMTFSFLTRGDDYSKYFYIDDKSSAIFTKTRLDREQLCQFVTICMLSLEVAAQSSIGSFFRILKVNIYLEDINDHSPTFSKVVLSLPISEDVLVGTRYSIEGAKDLDGSQNFSLQTYELRPKDVPFSVQKNLDGSSLVRLKVVEPLDRETEEFYFMDLIAKDGDDPPLTGNLFINVTVIDVNDNPPRFTAPSYNITVNEDVTNGTVILTVLATDLDKGNNGLVNYRLSPHQINEVFELFNINKVTGDITVIGKLVFTPGKVYKIIVEAFDLGDQPMASQTFVYVNVEDSGNNPPEIYINVLTNLGVAVVSELAKPGTVVAHVSVVDHDAGNEGEVVCTIHKDYFDIDILPSADEYKIIVARQLDHERQNSTNVTVYCQDFGDPPLRSSSTFRVQILDENDNTPRFTQPLYETSISENNEIEDSVLTVHADDIDDGVNAEIQYRLSPNVVDYLYIERSGLIRAKMILDREKTSSLNFLVYAVDGGSPQRTGSASVRIQILDVNDEKPVFNRVSYEFIISENRPSDTDVGMVSATDGDIGANAKLAFVIHPFYYQRVPFVVFSDGRIKTNTELDREIISSYDFQVIARDEGSPSLNNSVDVKVIVKDENDNFPKIHFPTPKNNTVRVPLTILPWSIITRIRASDADEPGNENSRLKYMITNNTHLFRVYSDTGDIQVTNYITEQDYGSKIFELQIVVSDYGTPKSLSSIATFSIDLYAENVTGTSMQSKEEGQPYFVIAIAVGIVTAVLSAGIVVIICVIRKLDRQKLQHRSQSNPVHEDKIFDGSITVFSLPSEDSLLGEKKKKEVSFSLEEDVFSDEELVQKNHSSEHKTFMPAMYLSPLKKTEDNHSETSGDTGTNDSGRGGSDEDIHIQSISNVSSPRDKYRGDSMKIRQEIIPFSFKRNLNTPGYLFEEAKLPNKIVLLQKDSSVYNSNGRNCHESVSNDVV</sequence>
<keyword evidence="10" id="KW-0325">Glycoprotein</keyword>
<evidence type="ECO:0000313" key="17">
    <source>
        <dbReference type="EMBL" id="KAL3880618.1"/>
    </source>
</evidence>
<dbReference type="FunFam" id="2.60.40.60:FF:000002">
    <property type="entry name" value="Protocadherin alpha 2"/>
    <property type="match status" value="1"/>
</dbReference>
<accession>A0ABD3X711</accession>
<keyword evidence="7" id="KW-0130">Cell adhesion</keyword>
<keyword evidence="3 14" id="KW-0812">Transmembrane</keyword>
<dbReference type="EMBL" id="JBJQND010000004">
    <property type="protein sequence ID" value="KAL3880617.1"/>
    <property type="molecule type" value="Genomic_DNA"/>
</dbReference>
<dbReference type="PROSITE" id="PS50268">
    <property type="entry name" value="CADHERIN_2"/>
    <property type="match status" value="7"/>
</dbReference>
<comment type="subcellular location">
    <subcellularLocation>
        <location evidence="1">Cell membrane</location>
        <topology evidence="1">Single-pass type I membrane protein</topology>
    </subcellularLocation>
</comment>
<feature type="domain" description="Cadherin" evidence="16">
    <location>
        <begin position="365"/>
        <end position="461"/>
    </location>
</feature>
<feature type="signal peptide" evidence="15">
    <location>
        <begin position="1"/>
        <end position="20"/>
    </location>
</feature>
<evidence type="ECO:0000256" key="3">
    <source>
        <dbReference type="ARBA" id="ARBA00022692"/>
    </source>
</evidence>
<evidence type="ECO:0000256" key="1">
    <source>
        <dbReference type="ARBA" id="ARBA00004251"/>
    </source>
</evidence>
<evidence type="ECO:0000256" key="9">
    <source>
        <dbReference type="ARBA" id="ARBA00023136"/>
    </source>
</evidence>
<evidence type="ECO:0000256" key="13">
    <source>
        <dbReference type="SAM" id="MobiDB-lite"/>
    </source>
</evidence>
<feature type="chain" id="PRO_5044725247" description="Protocadherin-20" evidence="15">
    <location>
        <begin position="21"/>
        <end position="1001"/>
    </location>
</feature>
<dbReference type="PANTHER" id="PTHR24028:SF146">
    <property type="entry name" value="CADHERIN 96CB, ISOFORM D-RELATED"/>
    <property type="match status" value="1"/>
</dbReference>
<name>A0ABD3X711_SINWO</name>
<feature type="transmembrane region" description="Helical" evidence="14">
    <location>
        <begin position="789"/>
        <end position="814"/>
    </location>
</feature>
<dbReference type="AlphaFoldDB" id="A0ABD3X711"/>
<dbReference type="SMART" id="SM00112">
    <property type="entry name" value="CA"/>
    <property type="match status" value="7"/>
</dbReference>
<keyword evidence="6 12" id="KW-0106">Calcium</keyword>
<dbReference type="InterPro" id="IPR050174">
    <property type="entry name" value="Protocadherin/Cadherin-CA"/>
</dbReference>
<dbReference type="InterPro" id="IPR002126">
    <property type="entry name" value="Cadherin-like_dom"/>
</dbReference>
<reference evidence="17 18" key="1">
    <citation type="submission" date="2024-11" db="EMBL/GenBank/DDBJ databases">
        <title>Chromosome-level genome assembly of the freshwater bivalve Anodonta woodiana.</title>
        <authorList>
            <person name="Chen X."/>
        </authorList>
    </citation>
    <scope>NUCLEOTIDE SEQUENCE [LARGE SCALE GENOMIC DNA]</scope>
    <source>
        <strain evidence="17">MN2024</strain>
        <tissue evidence="17">Gills</tissue>
    </source>
</reference>
<dbReference type="Proteomes" id="UP001634394">
    <property type="component" value="Unassembled WGS sequence"/>
</dbReference>
<dbReference type="GO" id="GO:0005509">
    <property type="term" value="F:calcium ion binding"/>
    <property type="evidence" value="ECO:0007669"/>
    <property type="project" value="UniProtKB-UniRule"/>
</dbReference>
<dbReference type="InterPro" id="IPR020894">
    <property type="entry name" value="Cadherin_CS"/>
</dbReference>
<dbReference type="FunFam" id="2.60.40.60:FF:000020">
    <property type="entry name" value="Dachsous cadherin-related 1b"/>
    <property type="match status" value="1"/>
</dbReference>
<evidence type="ECO:0000256" key="12">
    <source>
        <dbReference type="PROSITE-ProRule" id="PRU00043"/>
    </source>
</evidence>
<dbReference type="PROSITE" id="PS00232">
    <property type="entry name" value="CADHERIN_1"/>
    <property type="match status" value="3"/>
</dbReference>
<feature type="domain" description="Cadherin" evidence="16">
    <location>
        <begin position="27"/>
        <end position="135"/>
    </location>
</feature>
<dbReference type="GO" id="GO:0005886">
    <property type="term" value="C:plasma membrane"/>
    <property type="evidence" value="ECO:0007669"/>
    <property type="project" value="UniProtKB-SubCell"/>
</dbReference>
<evidence type="ECO:0000256" key="5">
    <source>
        <dbReference type="ARBA" id="ARBA00022737"/>
    </source>
</evidence>
<dbReference type="FunFam" id="2.60.40.60:FF:000007">
    <property type="entry name" value="Protocadherin alpha 2"/>
    <property type="match status" value="1"/>
</dbReference>
<dbReference type="Pfam" id="PF08266">
    <property type="entry name" value="Cadherin_2"/>
    <property type="match status" value="1"/>
</dbReference>
<comment type="caution">
    <text evidence="17">The sequence shown here is derived from an EMBL/GenBank/DDBJ whole genome shotgun (WGS) entry which is preliminary data.</text>
</comment>
<dbReference type="InterPro" id="IPR013164">
    <property type="entry name" value="Cadherin_N"/>
</dbReference>
<feature type="domain" description="Cadherin" evidence="16">
    <location>
        <begin position="673"/>
        <end position="790"/>
    </location>
</feature>
<evidence type="ECO:0000256" key="8">
    <source>
        <dbReference type="ARBA" id="ARBA00022989"/>
    </source>
</evidence>
<keyword evidence="18" id="KW-1185">Reference proteome</keyword>
<evidence type="ECO:0000256" key="7">
    <source>
        <dbReference type="ARBA" id="ARBA00022889"/>
    </source>
</evidence>
<dbReference type="FunFam" id="2.60.40.60:FF:000005">
    <property type="entry name" value="Protocadherin 9"/>
    <property type="match status" value="1"/>
</dbReference>
<feature type="domain" description="Cadherin" evidence="16">
    <location>
        <begin position="462"/>
        <end position="564"/>
    </location>
</feature>
<evidence type="ECO:0000313" key="18">
    <source>
        <dbReference type="Proteomes" id="UP001634394"/>
    </source>
</evidence>
<evidence type="ECO:0000256" key="11">
    <source>
        <dbReference type="ARBA" id="ARBA00072296"/>
    </source>
</evidence>
<gene>
    <name evidence="17" type="ORF">ACJMK2_032844</name>
</gene>
<dbReference type="CDD" id="cd11304">
    <property type="entry name" value="Cadherin_repeat"/>
    <property type="match status" value="7"/>
</dbReference>
<evidence type="ECO:0000259" key="16">
    <source>
        <dbReference type="PROSITE" id="PS50268"/>
    </source>
</evidence>
<dbReference type="FunFam" id="2.60.40.60:FF:000092">
    <property type="entry name" value="Protocadherin 8"/>
    <property type="match status" value="1"/>
</dbReference>
<feature type="region of interest" description="Disordered" evidence="13">
    <location>
        <begin position="898"/>
        <end position="941"/>
    </location>
</feature>
<keyword evidence="8 14" id="KW-1133">Transmembrane helix</keyword>
<keyword evidence="4 15" id="KW-0732">Signal</keyword>
<feature type="domain" description="Cadherin" evidence="16">
    <location>
        <begin position="565"/>
        <end position="669"/>
    </location>
</feature>
<dbReference type="GO" id="GO:0007155">
    <property type="term" value="P:cell adhesion"/>
    <property type="evidence" value="ECO:0007669"/>
    <property type="project" value="UniProtKB-KW"/>
</dbReference>
<evidence type="ECO:0000256" key="14">
    <source>
        <dbReference type="SAM" id="Phobius"/>
    </source>
</evidence>
<dbReference type="PANTHER" id="PTHR24028">
    <property type="entry name" value="CADHERIN-87A"/>
    <property type="match status" value="1"/>
</dbReference>
<protein>
    <recommendedName>
        <fullName evidence="11">Protocadherin-20</fullName>
    </recommendedName>
</protein>
<dbReference type="EMBL" id="JBJQND010000004">
    <property type="protein sequence ID" value="KAL3880618.1"/>
    <property type="molecule type" value="Genomic_DNA"/>
</dbReference>
<feature type="domain" description="Cadherin" evidence="16">
    <location>
        <begin position="245"/>
        <end position="352"/>
    </location>
</feature>
<proteinExistence type="predicted"/>
<dbReference type="SUPFAM" id="SSF49313">
    <property type="entry name" value="Cadherin-like"/>
    <property type="match status" value="7"/>
</dbReference>
<keyword evidence="9 14" id="KW-0472">Membrane</keyword>
<organism evidence="17 18">
    <name type="scientific">Sinanodonta woodiana</name>
    <name type="common">Chinese pond mussel</name>
    <name type="synonym">Anodonta woodiana</name>
    <dbReference type="NCBI Taxonomy" id="1069815"/>
    <lineage>
        <taxon>Eukaryota</taxon>
        <taxon>Metazoa</taxon>
        <taxon>Spiralia</taxon>
        <taxon>Lophotrochozoa</taxon>
        <taxon>Mollusca</taxon>
        <taxon>Bivalvia</taxon>
        <taxon>Autobranchia</taxon>
        <taxon>Heteroconchia</taxon>
        <taxon>Palaeoheterodonta</taxon>
        <taxon>Unionida</taxon>
        <taxon>Unionoidea</taxon>
        <taxon>Unionidae</taxon>
        <taxon>Unioninae</taxon>
        <taxon>Sinanodonta</taxon>
    </lineage>
</organism>
<dbReference type="Pfam" id="PF00028">
    <property type="entry name" value="Cadherin"/>
    <property type="match status" value="6"/>
</dbReference>
<keyword evidence="5" id="KW-0677">Repeat</keyword>